<dbReference type="FunFam" id="3.30.160.60:FF:000446">
    <property type="entry name" value="Zinc finger protein"/>
    <property type="match status" value="1"/>
</dbReference>
<dbReference type="Gene3D" id="3.30.160.60">
    <property type="entry name" value="Classic Zinc Finger"/>
    <property type="match status" value="3"/>
</dbReference>
<comment type="similarity">
    <text evidence="1">Belongs to the krueppel C2H2-type zinc-finger protein family.</text>
</comment>
<keyword evidence="5" id="KW-0862">Zinc</keyword>
<dbReference type="PROSITE" id="PS50157">
    <property type="entry name" value="ZINC_FINGER_C2H2_2"/>
    <property type="match status" value="3"/>
</dbReference>
<dbReference type="AlphaFoldDB" id="A0A8J5LUJ1"/>
<dbReference type="Proteomes" id="UP000734854">
    <property type="component" value="Unassembled WGS sequence"/>
</dbReference>
<feature type="domain" description="C2H2-type" evidence="11">
    <location>
        <begin position="161"/>
        <end position="188"/>
    </location>
</feature>
<sequence>MQRRVSTVGSLAQGNHEQPNRNPSEKKKRTTRPAGCPDPSAEVVALRSEDLLATDRYICTVCGKGFQRDQNLQLHMRTHNINYELKKSGRTPARRKAYVCPIPSCVYSHSSRTLSDITGIKKHFNRKHGPYNSLSLLNLFGYPSAEVVALRPEDLLATGRYICTVCSKGFQRDQNLQLHMRTHNINYELKKSGRTPVRRKAYVCPIPSCVYSHSSRALSDITGIKKHFNRKHGPKNLKCPHCTKTYAVEADLKAHIKNHSLHQYRCKCSDTFSRKNSYEAHIALCCEPSEEGDNVPNLMDAGESSNARYAFNENSGLPDMNEQVEYPVDVANDEVAPLGEATMAEQHPSVSLLTMANYNPDVPDTREQMNNFLSLLPDDPDLLAMRLTDLLNGPYDEIFGGVVGGTAPSPLSGASHSVLPTPASSLDGLGVENGPAINFCLGSSFSLMNSTEKSAGFGSTNRSLTNMCLYGTGEKASVQANSTAKNDFLDNTSASLTETGQKSNPSTAIPMLGSLSFMNTNTSQQFQAPVLSGSSSGSTLLQKAGLINSTAIAPLPSYFSGLVMKTPTNLFQTQQQEHMLPPAPEPSFLTSLPNLKPVPGNINSFSHHTKENDHSNLSKSAFSIYRPEYGNISSNNSPVTSYFRNFADSTDSYSWQKGKAPAGFVNYFPDSTMASGNFPTGNPIQSLVNPYTLSGNIGPSSGRMMEIGGQSMMKPAETVSLPPRRMARSAVMRQNEEEVFDDGVTMNLLRLQEEGGGQFHQAEGANTTFPANADNEEQMAFFGGINGYPKHFW</sequence>
<keyword evidence="4 9" id="KW-0863">Zinc-finger</keyword>
<keyword evidence="6" id="KW-0805">Transcription regulation</keyword>
<dbReference type="Pfam" id="PF13912">
    <property type="entry name" value="zf-C2H2_6"/>
    <property type="match status" value="1"/>
</dbReference>
<feature type="region of interest" description="Disordered" evidence="10">
    <location>
        <begin position="1"/>
        <end position="40"/>
    </location>
</feature>
<evidence type="ECO:0000256" key="4">
    <source>
        <dbReference type="ARBA" id="ARBA00022771"/>
    </source>
</evidence>
<keyword evidence="8" id="KW-0539">Nucleus</keyword>
<feature type="compositionally biased region" description="Polar residues" evidence="10">
    <location>
        <begin position="1"/>
        <end position="22"/>
    </location>
</feature>
<dbReference type="GO" id="GO:0003700">
    <property type="term" value="F:DNA-binding transcription factor activity"/>
    <property type="evidence" value="ECO:0007669"/>
    <property type="project" value="TreeGrafter"/>
</dbReference>
<feature type="domain" description="C2H2-type" evidence="11">
    <location>
        <begin position="57"/>
        <end position="84"/>
    </location>
</feature>
<protein>
    <recommendedName>
        <fullName evidence="11">C2H2-type domain-containing protein</fullName>
    </recommendedName>
</protein>
<evidence type="ECO:0000313" key="12">
    <source>
        <dbReference type="EMBL" id="KAG6531042.1"/>
    </source>
</evidence>
<evidence type="ECO:0000256" key="3">
    <source>
        <dbReference type="ARBA" id="ARBA00022737"/>
    </source>
</evidence>
<evidence type="ECO:0000256" key="5">
    <source>
        <dbReference type="ARBA" id="ARBA00022833"/>
    </source>
</evidence>
<keyword evidence="13" id="KW-1185">Reference proteome</keyword>
<dbReference type="Pfam" id="PF22996">
    <property type="entry name" value="C2H2-2nd_BIRD-IDD"/>
    <property type="match status" value="2"/>
</dbReference>
<dbReference type="PANTHER" id="PTHR10593">
    <property type="entry name" value="SERINE/THREONINE-PROTEIN KINASE RIO"/>
    <property type="match status" value="1"/>
</dbReference>
<dbReference type="GO" id="GO:0005634">
    <property type="term" value="C:nucleus"/>
    <property type="evidence" value="ECO:0007669"/>
    <property type="project" value="TreeGrafter"/>
</dbReference>
<evidence type="ECO:0000313" key="13">
    <source>
        <dbReference type="Proteomes" id="UP000734854"/>
    </source>
</evidence>
<evidence type="ECO:0000256" key="10">
    <source>
        <dbReference type="SAM" id="MobiDB-lite"/>
    </source>
</evidence>
<dbReference type="Pfam" id="PF00096">
    <property type="entry name" value="zf-C2H2"/>
    <property type="match status" value="1"/>
</dbReference>
<dbReference type="InterPro" id="IPR031140">
    <property type="entry name" value="IDD1-16"/>
</dbReference>
<dbReference type="Pfam" id="PF22992">
    <property type="entry name" value="C2CH-4th_BIRD-IDD"/>
    <property type="match status" value="1"/>
</dbReference>
<evidence type="ECO:0000256" key="1">
    <source>
        <dbReference type="ARBA" id="ARBA00006991"/>
    </source>
</evidence>
<dbReference type="InterPro" id="IPR055186">
    <property type="entry name" value="C2H2-2nd_BIRD-IDD"/>
</dbReference>
<comment type="caution">
    <text evidence="12">The sequence shown here is derived from an EMBL/GenBank/DDBJ whole genome shotgun (WGS) entry which is preliminary data.</text>
</comment>
<dbReference type="InterPro" id="IPR055187">
    <property type="entry name" value="C2CH-3rd_BIRD-IDD"/>
</dbReference>
<dbReference type="GO" id="GO:0008270">
    <property type="term" value="F:zinc ion binding"/>
    <property type="evidence" value="ECO:0007669"/>
    <property type="project" value="UniProtKB-KW"/>
</dbReference>
<dbReference type="InterPro" id="IPR036236">
    <property type="entry name" value="Znf_C2H2_sf"/>
</dbReference>
<evidence type="ECO:0000256" key="8">
    <source>
        <dbReference type="ARBA" id="ARBA00023242"/>
    </source>
</evidence>
<dbReference type="Pfam" id="PF22995">
    <property type="entry name" value="C2CH-3rd_BIRD-IDD"/>
    <property type="match status" value="1"/>
</dbReference>
<dbReference type="PANTHER" id="PTHR10593:SF239">
    <property type="entry name" value="C2H2-TYPE DOMAIN-CONTAINING PROTEIN"/>
    <property type="match status" value="1"/>
</dbReference>
<evidence type="ECO:0000259" key="11">
    <source>
        <dbReference type="PROSITE" id="PS50157"/>
    </source>
</evidence>
<evidence type="ECO:0000256" key="2">
    <source>
        <dbReference type="ARBA" id="ARBA00022723"/>
    </source>
</evidence>
<dbReference type="PROSITE" id="PS00028">
    <property type="entry name" value="ZINC_FINGER_C2H2_1"/>
    <property type="match status" value="3"/>
</dbReference>
<evidence type="ECO:0000256" key="7">
    <source>
        <dbReference type="ARBA" id="ARBA00023163"/>
    </source>
</evidence>
<organism evidence="12 13">
    <name type="scientific">Zingiber officinale</name>
    <name type="common">Ginger</name>
    <name type="synonym">Amomum zingiber</name>
    <dbReference type="NCBI Taxonomy" id="94328"/>
    <lineage>
        <taxon>Eukaryota</taxon>
        <taxon>Viridiplantae</taxon>
        <taxon>Streptophyta</taxon>
        <taxon>Embryophyta</taxon>
        <taxon>Tracheophyta</taxon>
        <taxon>Spermatophyta</taxon>
        <taxon>Magnoliopsida</taxon>
        <taxon>Liliopsida</taxon>
        <taxon>Zingiberales</taxon>
        <taxon>Zingiberaceae</taxon>
        <taxon>Zingiber</taxon>
    </lineage>
</organism>
<dbReference type="InterPro" id="IPR013087">
    <property type="entry name" value="Znf_C2H2_type"/>
</dbReference>
<keyword evidence="2" id="KW-0479">Metal-binding</keyword>
<feature type="domain" description="C2H2-type" evidence="11">
    <location>
        <begin position="237"/>
        <end position="264"/>
    </location>
</feature>
<dbReference type="SMART" id="SM00355">
    <property type="entry name" value="ZnF_C2H2"/>
    <property type="match status" value="5"/>
</dbReference>
<dbReference type="SUPFAM" id="SSF57667">
    <property type="entry name" value="beta-beta-alpha zinc fingers"/>
    <property type="match status" value="1"/>
</dbReference>
<evidence type="ECO:0000256" key="9">
    <source>
        <dbReference type="PROSITE-ProRule" id="PRU00042"/>
    </source>
</evidence>
<dbReference type="EMBL" id="JACMSC010000002">
    <property type="protein sequence ID" value="KAG6531042.1"/>
    <property type="molecule type" value="Genomic_DNA"/>
</dbReference>
<name>A0A8J5LUJ1_ZINOF</name>
<gene>
    <name evidence="12" type="ORF">ZIOFF_004812</name>
</gene>
<reference evidence="12 13" key="1">
    <citation type="submission" date="2020-08" db="EMBL/GenBank/DDBJ databases">
        <title>Plant Genome Project.</title>
        <authorList>
            <person name="Zhang R.-G."/>
        </authorList>
    </citation>
    <scope>NUCLEOTIDE SEQUENCE [LARGE SCALE GENOMIC DNA]</scope>
    <source>
        <tissue evidence="12">Rhizome</tissue>
    </source>
</reference>
<keyword evidence="3" id="KW-0677">Repeat</keyword>
<evidence type="ECO:0000256" key="6">
    <source>
        <dbReference type="ARBA" id="ARBA00023015"/>
    </source>
</evidence>
<proteinExistence type="inferred from homology"/>
<keyword evidence="7" id="KW-0804">Transcription</keyword>
<dbReference type="FunFam" id="3.30.160.60:FF:000761">
    <property type="entry name" value="Zinc finger protein 449"/>
    <property type="match status" value="1"/>
</dbReference>
<dbReference type="InterPro" id="IPR055185">
    <property type="entry name" value="C2CH-4th_BIRD-IDD"/>
</dbReference>
<accession>A0A8J5LUJ1</accession>